<keyword evidence="5" id="KW-0418">Kinase</keyword>
<dbReference type="InterPro" id="IPR003661">
    <property type="entry name" value="HisK_dim/P_dom"/>
</dbReference>
<dbReference type="Pfam" id="PF00072">
    <property type="entry name" value="Response_reg"/>
    <property type="match status" value="1"/>
</dbReference>
<dbReference type="PANTHER" id="PTHR42878:SF15">
    <property type="entry name" value="BACTERIOPHYTOCHROME"/>
    <property type="match status" value="1"/>
</dbReference>
<dbReference type="FunFam" id="1.10.287.130:FF:000070">
    <property type="entry name" value="Histidine kinase sensor protein"/>
    <property type="match status" value="1"/>
</dbReference>
<evidence type="ECO:0000256" key="7">
    <source>
        <dbReference type="SAM" id="Coils"/>
    </source>
</evidence>
<dbReference type="PRINTS" id="PR00344">
    <property type="entry name" value="BCTRLSENSOR"/>
</dbReference>
<dbReference type="InterPro" id="IPR004358">
    <property type="entry name" value="Sig_transdc_His_kin-like_C"/>
</dbReference>
<feature type="domain" description="Response regulatory" evidence="9">
    <location>
        <begin position="2"/>
        <end position="119"/>
    </location>
</feature>
<dbReference type="SUPFAM" id="SSF47384">
    <property type="entry name" value="Homodimeric domain of signal transducing histidine kinase"/>
    <property type="match status" value="1"/>
</dbReference>
<dbReference type="InterPro" id="IPR011006">
    <property type="entry name" value="CheY-like_superfamily"/>
</dbReference>
<dbReference type="EC" id="2.7.13.3" evidence="2"/>
<comment type="catalytic activity">
    <reaction evidence="1">
        <text>ATP + protein L-histidine = ADP + protein N-phospho-L-histidine.</text>
        <dbReference type="EC" id="2.7.13.3"/>
    </reaction>
</comment>
<dbReference type="FunFam" id="3.30.565.10:FF:000006">
    <property type="entry name" value="Sensor histidine kinase WalK"/>
    <property type="match status" value="1"/>
</dbReference>
<dbReference type="SMART" id="SM00388">
    <property type="entry name" value="HisKA"/>
    <property type="match status" value="1"/>
</dbReference>
<feature type="coiled-coil region" evidence="7">
    <location>
        <begin position="149"/>
        <end position="190"/>
    </location>
</feature>
<comment type="caution">
    <text evidence="10">The sequence shown here is derived from an EMBL/GenBank/DDBJ whole genome shotgun (WGS) entry which is preliminary data.</text>
</comment>
<dbReference type="Gene3D" id="3.40.50.2300">
    <property type="match status" value="1"/>
</dbReference>
<dbReference type="Gene3D" id="3.30.565.10">
    <property type="entry name" value="Histidine kinase-like ATPase, C-terminal domain"/>
    <property type="match status" value="1"/>
</dbReference>
<feature type="modified residue" description="4-aspartylphosphate" evidence="6">
    <location>
        <position position="51"/>
    </location>
</feature>
<dbReference type="SUPFAM" id="SSF52172">
    <property type="entry name" value="CheY-like"/>
    <property type="match status" value="1"/>
</dbReference>
<dbReference type="RefSeq" id="WP_183354163.1">
    <property type="nucleotide sequence ID" value="NZ_BLXX01000004.1"/>
</dbReference>
<evidence type="ECO:0000256" key="3">
    <source>
        <dbReference type="ARBA" id="ARBA00022553"/>
    </source>
</evidence>
<feature type="domain" description="Histidine kinase" evidence="8">
    <location>
        <begin position="197"/>
        <end position="407"/>
    </location>
</feature>
<accession>A0A6V8MH54</accession>
<dbReference type="SMART" id="SM00387">
    <property type="entry name" value="HATPase_c"/>
    <property type="match status" value="1"/>
</dbReference>
<organism evidence="10 11">
    <name type="scientific">Geomonas silvestris</name>
    <dbReference type="NCBI Taxonomy" id="2740184"/>
    <lineage>
        <taxon>Bacteria</taxon>
        <taxon>Pseudomonadati</taxon>
        <taxon>Thermodesulfobacteriota</taxon>
        <taxon>Desulfuromonadia</taxon>
        <taxon>Geobacterales</taxon>
        <taxon>Geobacteraceae</taxon>
        <taxon>Geomonas</taxon>
    </lineage>
</organism>
<dbReference type="Pfam" id="PF00512">
    <property type="entry name" value="HisKA"/>
    <property type="match status" value="1"/>
</dbReference>
<dbReference type="GO" id="GO:0000155">
    <property type="term" value="F:phosphorelay sensor kinase activity"/>
    <property type="evidence" value="ECO:0007669"/>
    <property type="project" value="InterPro"/>
</dbReference>
<gene>
    <name evidence="10" type="ORF">GMST_16460</name>
</gene>
<dbReference type="InterPro" id="IPR001789">
    <property type="entry name" value="Sig_transdc_resp-reg_receiver"/>
</dbReference>
<dbReference type="Proteomes" id="UP000556026">
    <property type="component" value="Unassembled WGS sequence"/>
</dbReference>
<dbReference type="PANTHER" id="PTHR42878">
    <property type="entry name" value="TWO-COMPONENT HISTIDINE KINASE"/>
    <property type="match status" value="1"/>
</dbReference>
<keyword evidence="7" id="KW-0175">Coiled coil</keyword>
<dbReference type="InterPro" id="IPR036097">
    <property type="entry name" value="HisK_dim/P_sf"/>
</dbReference>
<evidence type="ECO:0000256" key="4">
    <source>
        <dbReference type="ARBA" id="ARBA00022679"/>
    </source>
</evidence>
<evidence type="ECO:0000256" key="5">
    <source>
        <dbReference type="ARBA" id="ARBA00022777"/>
    </source>
</evidence>
<dbReference type="GO" id="GO:0007234">
    <property type="term" value="P:osmosensory signaling via phosphorelay pathway"/>
    <property type="evidence" value="ECO:0007669"/>
    <property type="project" value="TreeGrafter"/>
</dbReference>
<dbReference type="PROSITE" id="PS50110">
    <property type="entry name" value="RESPONSE_REGULATORY"/>
    <property type="match status" value="1"/>
</dbReference>
<keyword evidence="4" id="KW-0808">Transferase</keyword>
<evidence type="ECO:0000259" key="9">
    <source>
        <dbReference type="PROSITE" id="PS50110"/>
    </source>
</evidence>
<dbReference type="InterPro" id="IPR005467">
    <property type="entry name" value="His_kinase_dom"/>
</dbReference>
<evidence type="ECO:0000256" key="2">
    <source>
        <dbReference type="ARBA" id="ARBA00012438"/>
    </source>
</evidence>
<dbReference type="GO" id="GO:0030295">
    <property type="term" value="F:protein kinase activator activity"/>
    <property type="evidence" value="ECO:0007669"/>
    <property type="project" value="TreeGrafter"/>
</dbReference>
<dbReference type="EMBL" id="BLXX01000004">
    <property type="protein sequence ID" value="GFO59321.1"/>
    <property type="molecule type" value="Genomic_DNA"/>
</dbReference>
<sequence>MKVLLVDDSRSDRKVIRYNFEWHGWNVCEAGNGQQGLEMAAREKPDLILSDCLMPVLDGFHFLHQLKSLSELKNIPFIFYSAVYTGSKEAELARNLGAQAFIEKPKEPDELWEEVGRVLASLTANGSQREPEQPLDEERFLRDYGELVAGKLEEKVRVLSEENESLLRLNGELERRVVERTSQLEAASQELEQLSYSVSHDMRAPLRHLEGFSQALIEEYAAKLNHTGRDYLERIRKSSRRMLEMIDAILELSRFARGKLQRDNVDLSALVRSAAAQLVQAHPERSVEFRIADGLVARADAQLIKVVLDHLVGNAWKFTEGRPDAVIEFSATEWDGRLAFVVRDNGAGFDMTYADKLFTPFQRLHSQEEFQGRGVGLAIVRRIINRHGGRIKAEAEPGQGAAFTFTV</sequence>
<dbReference type="AlphaFoldDB" id="A0A6V8MH54"/>
<name>A0A6V8MH54_9BACT</name>
<dbReference type="InterPro" id="IPR036890">
    <property type="entry name" value="HATPase_C_sf"/>
</dbReference>
<proteinExistence type="predicted"/>
<evidence type="ECO:0000256" key="6">
    <source>
        <dbReference type="PROSITE-ProRule" id="PRU00169"/>
    </source>
</evidence>
<dbReference type="PROSITE" id="PS50109">
    <property type="entry name" value="HIS_KIN"/>
    <property type="match status" value="1"/>
</dbReference>
<evidence type="ECO:0000256" key="1">
    <source>
        <dbReference type="ARBA" id="ARBA00000085"/>
    </source>
</evidence>
<dbReference type="SUPFAM" id="SSF55874">
    <property type="entry name" value="ATPase domain of HSP90 chaperone/DNA topoisomerase II/histidine kinase"/>
    <property type="match status" value="1"/>
</dbReference>
<evidence type="ECO:0000313" key="10">
    <source>
        <dbReference type="EMBL" id="GFO59321.1"/>
    </source>
</evidence>
<evidence type="ECO:0000313" key="11">
    <source>
        <dbReference type="Proteomes" id="UP000556026"/>
    </source>
</evidence>
<keyword evidence="11" id="KW-1185">Reference proteome</keyword>
<dbReference type="CDD" id="cd00082">
    <property type="entry name" value="HisKA"/>
    <property type="match status" value="1"/>
</dbReference>
<dbReference type="SMART" id="SM00448">
    <property type="entry name" value="REC"/>
    <property type="match status" value="1"/>
</dbReference>
<dbReference type="Pfam" id="PF02518">
    <property type="entry name" value="HATPase_c"/>
    <property type="match status" value="1"/>
</dbReference>
<dbReference type="InterPro" id="IPR003594">
    <property type="entry name" value="HATPase_dom"/>
</dbReference>
<evidence type="ECO:0000259" key="8">
    <source>
        <dbReference type="PROSITE" id="PS50109"/>
    </source>
</evidence>
<dbReference type="GO" id="GO:0000156">
    <property type="term" value="F:phosphorelay response regulator activity"/>
    <property type="evidence" value="ECO:0007669"/>
    <property type="project" value="TreeGrafter"/>
</dbReference>
<reference evidence="11" key="1">
    <citation type="submission" date="2020-06" db="EMBL/GenBank/DDBJ databases">
        <title>Draft genomic sequence of Geomonas sp. Red330.</title>
        <authorList>
            <person name="Itoh H."/>
            <person name="Zhenxing X."/>
            <person name="Ushijima N."/>
            <person name="Masuda Y."/>
            <person name="Shiratori Y."/>
            <person name="Senoo K."/>
        </authorList>
    </citation>
    <scope>NUCLEOTIDE SEQUENCE [LARGE SCALE GENOMIC DNA]</scope>
    <source>
        <strain evidence="11">Red330</strain>
    </source>
</reference>
<keyword evidence="3 6" id="KW-0597">Phosphoprotein</keyword>
<dbReference type="InterPro" id="IPR050351">
    <property type="entry name" value="BphY/WalK/GraS-like"/>
</dbReference>
<protein>
    <recommendedName>
        <fullName evidence="2">histidine kinase</fullName>
        <ecNumber evidence="2">2.7.13.3</ecNumber>
    </recommendedName>
</protein>
<dbReference type="Gene3D" id="1.10.287.130">
    <property type="match status" value="1"/>
</dbReference>